<sequence length="60" mass="7024">MEWNGSVKKKKKGKKNWVIDPTSKRWIALTEVCNRKARKLFPSLSGEMPTISPFHEHMLK</sequence>
<reference evidence="1 3" key="2">
    <citation type="journal article" date="2014" name="BMC Genomics">
        <title>An improved genome release (version Mt4.0) for the model legume Medicago truncatula.</title>
        <authorList>
            <person name="Tang H."/>
            <person name="Krishnakumar V."/>
            <person name="Bidwell S."/>
            <person name="Rosen B."/>
            <person name="Chan A."/>
            <person name="Zhou S."/>
            <person name="Gentzbittel L."/>
            <person name="Childs K.L."/>
            <person name="Yandell M."/>
            <person name="Gundlach H."/>
            <person name="Mayer K.F."/>
            <person name="Schwartz D.C."/>
            <person name="Town C.D."/>
        </authorList>
    </citation>
    <scope>GENOME REANNOTATION</scope>
    <source>
        <strain evidence="2 3">cv. Jemalong A17</strain>
    </source>
</reference>
<proteinExistence type="predicted"/>
<gene>
    <name evidence="1" type="ordered locus">MTR_5g014270</name>
</gene>
<dbReference type="AlphaFoldDB" id="G7JZX1"/>
<evidence type="ECO:0000313" key="2">
    <source>
        <dbReference type="EnsemblPlants" id="AES94425"/>
    </source>
</evidence>
<evidence type="ECO:0000313" key="1">
    <source>
        <dbReference type="EMBL" id="AES94425.1"/>
    </source>
</evidence>
<dbReference type="HOGENOM" id="CLU_2945197_0_0_1"/>
<accession>G7JZX1</accession>
<dbReference type="EMBL" id="CM001221">
    <property type="protein sequence ID" value="AES94425.1"/>
    <property type="molecule type" value="Genomic_DNA"/>
</dbReference>
<evidence type="ECO:0000313" key="3">
    <source>
        <dbReference type="Proteomes" id="UP000002051"/>
    </source>
</evidence>
<dbReference type="EnsemblPlants" id="AES94425">
    <property type="protein sequence ID" value="AES94425"/>
    <property type="gene ID" value="MTR_5g014270"/>
</dbReference>
<name>G7JZX1_MEDTR</name>
<reference evidence="1 3" key="1">
    <citation type="journal article" date="2011" name="Nature">
        <title>The Medicago genome provides insight into the evolution of rhizobial symbioses.</title>
        <authorList>
            <person name="Young N.D."/>
            <person name="Debelle F."/>
            <person name="Oldroyd G.E."/>
            <person name="Geurts R."/>
            <person name="Cannon S.B."/>
            <person name="Udvardi M.K."/>
            <person name="Benedito V.A."/>
            <person name="Mayer K.F."/>
            <person name="Gouzy J."/>
            <person name="Schoof H."/>
            <person name="Van de Peer Y."/>
            <person name="Proost S."/>
            <person name="Cook D.R."/>
            <person name="Meyers B.C."/>
            <person name="Spannagl M."/>
            <person name="Cheung F."/>
            <person name="De Mita S."/>
            <person name="Krishnakumar V."/>
            <person name="Gundlach H."/>
            <person name="Zhou S."/>
            <person name="Mudge J."/>
            <person name="Bharti A.K."/>
            <person name="Murray J.D."/>
            <person name="Naoumkina M.A."/>
            <person name="Rosen B."/>
            <person name="Silverstein K.A."/>
            <person name="Tang H."/>
            <person name="Rombauts S."/>
            <person name="Zhao P.X."/>
            <person name="Zhou P."/>
            <person name="Barbe V."/>
            <person name="Bardou P."/>
            <person name="Bechner M."/>
            <person name="Bellec A."/>
            <person name="Berger A."/>
            <person name="Berges H."/>
            <person name="Bidwell S."/>
            <person name="Bisseling T."/>
            <person name="Choisne N."/>
            <person name="Couloux A."/>
            <person name="Denny R."/>
            <person name="Deshpande S."/>
            <person name="Dai X."/>
            <person name="Doyle J.J."/>
            <person name="Dudez A.M."/>
            <person name="Farmer A.D."/>
            <person name="Fouteau S."/>
            <person name="Franken C."/>
            <person name="Gibelin C."/>
            <person name="Gish J."/>
            <person name="Goldstein S."/>
            <person name="Gonzalez A.J."/>
            <person name="Green P.J."/>
            <person name="Hallab A."/>
            <person name="Hartog M."/>
            <person name="Hua A."/>
            <person name="Humphray S.J."/>
            <person name="Jeong D.H."/>
            <person name="Jing Y."/>
            <person name="Jocker A."/>
            <person name="Kenton S.M."/>
            <person name="Kim D.J."/>
            <person name="Klee K."/>
            <person name="Lai H."/>
            <person name="Lang C."/>
            <person name="Lin S."/>
            <person name="Macmil S.L."/>
            <person name="Magdelenat G."/>
            <person name="Matthews L."/>
            <person name="McCorrison J."/>
            <person name="Monaghan E.L."/>
            <person name="Mun J.H."/>
            <person name="Najar F.Z."/>
            <person name="Nicholson C."/>
            <person name="Noirot C."/>
            <person name="O'Bleness M."/>
            <person name="Paule C.R."/>
            <person name="Poulain J."/>
            <person name="Prion F."/>
            <person name="Qin B."/>
            <person name="Qu C."/>
            <person name="Retzel E.F."/>
            <person name="Riddle C."/>
            <person name="Sallet E."/>
            <person name="Samain S."/>
            <person name="Samson N."/>
            <person name="Sanders I."/>
            <person name="Saurat O."/>
            <person name="Scarpelli C."/>
            <person name="Schiex T."/>
            <person name="Segurens B."/>
            <person name="Severin A.J."/>
            <person name="Sherrier D.J."/>
            <person name="Shi R."/>
            <person name="Sims S."/>
            <person name="Singer S.R."/>
            <person name="Sinharoy S."/>
            <person name="Sterck L."/>
            <person name="Viollet A."/>
            <person name="Wang B.B."/>
            <person name="Wang K."/>
            <person name="Wang M."/>
            <person name="Wang X."/>
            <person name="Warfsmann J."/>
            <person name="Weissenbach J."/>
            <person name="White D.D."/>
            <person name="White J.D."/>
            <person name="Wiley G.B."/>
            <person name="Wincker P."/>
            <person name="Xing Y."/>
            <person name="Yang L."/>
            <person name="Yao Z."/>
            <person name="Ying F."/>
            <person name="Zhai J."/>
            <person name="Zhou L."/>
            <person name="Zuber A."/>
            <person name="Denarie J."/>
            <person name="Dixon R.A."/>
            <person name="May G.D."/>
            <person name="Schwartz D.C."/>
            <person name="Rogers J."/>
            <person name="Quetier F."/>
            <person name="Town C.D."/>
            <person name="Roe B.A."/>
        </authorList>
    </citation>
    <scope>NUCLEOTIDE SEQUENCE [LARGE SCALE GENOMIC DNA]</scope>
    <source>
        <strain evidence="1">A17</strain>
        <strain evidence="2 3">cv. Jemalong A17</strain>
    </source>
</reference>
<organism evidence="1 3">
    <name type="scientific">Medicago truncatula</name>
    <name type="common">Barrel medic</name>
    <name type="synonym">Medicago tribuloides</name>
    <dbReference type="NCBI Taxonomy" id="3880"/>
    <lineage>
        <taxon>Eukaryota</taxon>
        <taxon>Viridiplantae</taxon>
        <taxon>Streptophyta</taxon>
        <taxon>Embryophyta</taxon>
        <taxon>Tracheophyta</taxon>
        <taxon>Spermatophyta</taxon>
        <taxon>Magnoliopsida</taxon>
        <taxon>eudicotyledons</taxon>
        <taxon>Gunneridae</taxon>
        <taxon>Pentapetalae</taxon>
        <taxon>rosids</taxon>
        <taxon>fabids</taxon>
        <taxon>Fabales</taxon>
        <taxon>Fabaceae</taxon>
        <taxon>Papilionoideae</taxon>
        <taxon>50 kb inversion clade</taxon>
        <taxon>NPAAA clade</taxon>
        <taxon>Hologalegina</taxon>
        <taxon>IRL clade</taxon>
        <taxon>Trifolieae</taxon>
        <taxon>Medicago</taxon>
    </lineage>
</organism>
<keyword evidence="3" id="KW-1185">Reference proteome</keyword>
<dbReference type="PaxDb" id="3880-AES94425"/>
<protein>
    <submittedName>
        <fullName evidence="1 2">Uncharacterized protein</fullName>
    </submittedName>
</protein>
<reference evidence="2" key="3">
    <citation type="submission" date="2015-04" db="UniProtKB">
        <authorList>
            <consortium name="EnsemblPlants"/>
        </authorList>
    </citation>
    <scope>IDENTIFICATION</scope>
    <source>
        <strain evidence="2">cv. Jemalong A17</strain>
    </source>
</reference>
<dbReference type="Proteomes" id="UP000002051">
    <property type="component" value="Chromosome 5"/>
</dbReference>